<organism evidence="3 4">
    <name type="scientific">Aeoliella mucimassa</name>
    <dbReference type="NCBI Taxonomy" id="2527972"/>
    <lineage>
        <taxon>Bacteria</taxon>
        <taxon>Pseudomonadati</taxon>
        <taxon>Planctomycetota</taxon>
        <taxon>Planctomycetia</taxon>
        <taxon>Pirellulales</taxon>
        <taxon>Lacipirellulaceae</taxon>
        <taxon>Aeoliella</taxon>
    </lineage>
</organism>
<dbReference type="OrthoDB" id="9764871at2"/>
<name>A0A518ARQ5_9BACT</name>
<dbReference type="Pfam" id="PF00079">
    <property type="entry name" value="Serpin"/>
    <property type="match status" value="1"/>
</dbReference>
<keyword evidence="4" id="KW-1185">Reference proteome</keyword>
<dbReference type="SUPFAM" id="SSF56574">
    <property type="entry name" value="Serpins"/>
    <property type="match status" value="1"/>
</dbReference>
<dbReference type="PANTHER" id="PTHR11461">
    <property type="entry name" value="SERINE PROTEASE INHIBITOR, SERPIN"/>
    <property type="match status" value="1"/>
</dbReference>
<gene>
    <name evidence="3" type="ORF">Pan181_36040</name>
</gene>
<dbReference type="InterPro" id="IPR042178">
    <property type="entry name" value="Serpin_sf_1"/>
</dbReference>
<sequence>MRRNSACRDSQQVQSLVESVNQFALWLFEQVSNDRPKSNLVFSPSSIASVLAMARLGASGKTRECFDFVLEHKLSEVELGEAYRVLMDEIAASSSDLCIANRVWGDARFGYHDKFQADLLDLFHADLERVDFANESESAVGKINAWVRKQTDHRIDRIVDSGSISSATTMLLTNAVSFNGSWLLPFDRKETKTRPFHLSDGTTTSVKMMSQREHLGIAGTADYMVLQLPYRDTSQVEQADGQPRCRFVMQIVLPRHPSFTLDRAMDWVVAGGINELQFSYASEVKVSLPRFRIENTLSLESALKTLGLSLAMDPARADYSNMCEQETGMSLSKLTQRAMVEVDEEGTVASAATGAWLTVGRSATFCVDRPFLFQIIDRQTKLIHFLGRCERP</sequence>
<dbReference type="RefSeq" id="WP_145248519.1">
    <property type="nucleotide sequence ID" value="NZ_CP036278.1"/>
</dbReference>
<evidence type="ECO:0000313" key="3">
    <source>
        <dbReference type="EMBL" id="QDU57388.1"/>
    </source>
</evidence>
<dbReference type="PROSITE" id="PS00284">
    <property type="entry name" value="SERPIN"/>
    <property type="match status" value="1"/>
</dbReference>
<dbReference type="SMART" id="SM00093">
    <property type="entry name" value="SERPIN"/>
    <property type="match status" value="1"/>
</dbReference>
<evidence type="ECO:0000259" key="2">
    <source>
        <dbReference type="SMART" id="SM00093"/>
    </source>
</evidence>
<dbReference type="EMBL" id="CP036278">
    <property type="protein sequence ID" value="QDU57388.1"/>
    <property type="molecule type" value="Genomic_DNA"/>
</dbReference>
<dbReference type="Gene3D" id="3.30.497.10">
    <property type="entry name" value="Antithrombin, subunit I, domain 2"/>
    <property type="match status" value="1"/>
</dbReference>
<feature type="domain" description="Serpin" evidence="2">
    <location>
        <begin position="25"/>
        <end position="392"/>
    </location>
</feature>
<dbReference type="InterPro" id="IPR036186">
    <property type="entry name" value="Serpin_sf"/>
</dbReference>
<dbReference type="InterPro" id="IPR000215">
    <property type="entry name" value="Serpin_fam"/>
</dbReference>
<evidence type="ECO:0000256" key="1">
    <source>
        <dbReference type="RuleBase" id="RU000411"/>
    </source>
</evidence>
<dbReference type="Gene3D" id="2.30.39.10">
    <property type="entry name" value="Alpha-1-antitrypsin, domain 1"/>
    <property type="match status" value="1"/>
</dbReference>
<dbReference type="GO" id="GO:0005615">
    <property type="term" value="C:extracellular space"/>
    <property type="evidence" value="ECO:0007669"/>
    <property type="project" value="InterPro"/>
</dbReference>
<dbReference type="AlphaFoldDB" id="A0A518ARQ5"/>
<proteinExistence type="inferred from homology"/>
<dbReference type="CDD" id="cd00172">
    <property type="entry name" value="serpin"/>
    <property type="match status" value="1"/>
</dbReference>
<dbReference type="InterPro" id="IPR023796">
    <property type="entry name" value="Serpin_dom"/>
</dbReference>
<dbReference type="Proteomes" id="UP000315750">
    <property type="component" value="Chromosome"/>
</dbReference>
<dbReference type="InterPro" id="IPR023795">
    <property type="entry name" value="Serpin_CS"/>
</dbReference>
<dbReference type="PANTHER" id="PTHR11461:SF211">
    <property type="entry name" value="GH10112P-RELATED"/>
    <property type="match status" value="1"/>
</dbReference>
<evidence type="ECO:0000313" key="4">
    <source>
        <dbReference type="Proteomes" id="UP000315750"/>
    </source>
</evidence>
<reference evidence="3 4" key="1">
    <citation type="submission" date="2019-02" db="EMBL/GenBank/DDBJ databases">
        <title>Deep-cultivation of Planctomycetes and their phenomic and genomic characterization uncovers novel biology.</title>
        <authorList>
            <person name="Wiegand S."/>
            <person name="Jogler M."/>
            <person name="Boedeker C."/>
            <person name="Pinto D."/>
            <person name="Vollmers J."/>
            <person name="Rivas-Marin E."/>
            <person name="Kohn T."/>
            <person name="Peeters S.H."/>
            <person name="Heuer A."/>
            <person name="Rast P."/>
            <person name="Oberbeckmann S."/>
            <person name="Bunk B."/>
            <person name="Jeske O."/>
            <person name="Meyerdierks A."/>
            <person name="Storesund J.E."/>
            <person name="Kallscheuer N."/>
            <person name="Luecker S."/>
            <person name="Lage O.M."/>
            <person name="Pohl T."/>
            <person name="Merkel B.J."/>
            <person name="Hornburger P."/>
            <person name="Mueller R.-W."/>
            <person name="Bruemmer F."/>
            <person name="Labrenz M."/>
            <person name="Spormann A.M."/>
            <person name="Op den Camp H."/>
            <person name="Overmann J."/>
            <person name="Amann R."/>
            <person name="Jetten M.S.M."/>
            <person name="Mascher T."/>
            <person name="Medema M.H."/>
            <person name="Devos D.P."/>
            <person name="Kaster A.-K."/>
            <person name="Ovreas L."/>
            <person name="Rohde M."/>
            <person name="Galperin M.Y."/>
            <person name="Jogler C."/>
        </authorList>
    </citation>
    <scope>NUCLEOTIDE SEQUENCE [LARGE SCALE GENOMIC DNA]</scope>
    <source>
        <strain evidence="3 4">Pan181</strain>
    </source>
</reference>
<comment type="similarity">
    <text evidence="1">Belongs to the serpin family.</text>
</comment>
<dbReference type="InterPro" id="IPR042185">
    <property type="entry name" value="Serpin_sf_2"/>
</dbReference>
<dbReference type="GO" id="GO:0004867">
    <property type="term" value="F:serine-type endopeptidase inhibitor activity"/>
    <property type="evidence" value="ECO:0007669"/>
    <property type="project" value="InterPro"/>
</dbReference>
<dbReference type="KEGG" id="amuc:Pan181_36040"/>
<protein>
    <submittedName>
        <fullName evidence="3">Serpin (Serine protease inhibitor)</fullName>
    </submittedName>
</protein>
<accession>A0A518ARQ5</accession>